<protein>
    <recommendedName>
        <fullName evidence="3">RNase H type-1 domain-containing protein</fullName>
    </recommendedName>
</protein>
<evidence type="ECO:0000313" key="1">
    <source>
        <dbReference type="EMBL" id="MCI30641.1"/>
    </source>
</evidence>
<dbReference type="EMBL" id="LXQA010181111">
    <property type="protein sequence ID" value="MCI30641.1"/>
    <property type="molecule type" value="Genomic_DNA"/>
</dbReference>
<name>A0A392R248_9FABA</name>
<evidence type="ECO:0000313" key="2">
    <source>
        <dbReference type="Proteomes" id="UP000265520"/>
    </source>
</evidence>
<comment type="caution">
    <text evidence="1">The sequence shown here is derived from an EMBL/GenBank/DDBJ whole genome shotgun (WGS) entry which is preliminary data.</text>
</comment>
<keyword evidence="2" id="KW-1185">Reference proteome</keyword>
<evidence type="ECO:0008006" key="3">
    <source>
        <dbReference type="Google" id="ProtNLM"/>
    </source>
</evidence>
<organism evidence="1 2">
    <name type="scientific">Trifolium medium</name>
    <dbReference type="NCBI Taxonomy" id="97028"/>
    <lineage>
        <taxon>Eukaryota</taxon>
        <taxon>Viridiplantae</taxon>
        <taxon>Streptophyta</taxon>
        <taxon>Embryophyta</taxon>
        <taxon>Tracheophyta</taxon>
        <taxon>Spermatophyta</taxon>
        <taxon>Magnoliopsida</taxon>
        <taxon>eudicotyledons</taxon>
        <taxon>Gunneridae</taxon>
        <taxon>Pentapetalae</taxon>
        <taxon>rosids</taxon>
        <taxon>fabids</taxon>
        <taxon>Fabales</taxon>
        <taxon>Fabaceae</taxon>
        <taxon>Papilionoideae</taxon>
        <taxon>50 kb inversion clade</taxon>
        <taxon>NPAAA clade</taxon>
        <taxon>Hologalegina</taxon>
        <taxon>IRL clade</taxon>
        <taxon>Trifolieae</taxon>
        <taxon>Trifolium</taxon>
    </lineage>
</organism>
<sequence>MFLRRDYESCIGAATRVPRGSDNVELAEVLGLKEAINYVECRREKWVIFDMDAEAIVRAISCRSFPRS</sequence>
<accession>A0A392R248</accession>
<proteinExistence type="predicted"/>
<dbReference type="Proteomes" id="UP000265520">
    <property type="component" value="Unassembled WGS sequence"/>
</dbReference>
<dbReference type="AlphaFoldDB" id="A0A392R248"/>
<reference evidence="1 2" key="1">
    <citation type="journal article" date="2018" name="Front. Plant Sci.">
        <title>Red Clover (Trifolium pratense) and Zigzag Clover (T. medium) - A Picture of Genomic Similarities and Differences.</title>
        <authorList>
            <person name="Dluhosova J."/>
            <person name="Istvanek J."/>
            <person name="Nedelnik J."/>
            <person name="Repkova J."/>
        </authorList>
    </citation>
    <scope>NUCLEOTIDE SEQUENCE [LARGE SCALE GENOMIC DNA]</scope>
    <source>
        <strain evidence="2">cv. 10/8</strain>
        <tissue evidence="1">Leaf</tissue>
    </source>
</reference>